<dbReference type="EMBL" id="MZ475896">
    <property type="protein sequence ID" value="QYW04837.1"/>
    <property type="molecule type" value="Genomic_DNA"/>
</dbReference>
<keyword evidence="2" id="KW-1185">Reference proteome</keyword>
<dbReference type="Proteomes" id="UP000827609">
    <property type="component" value="Segment"/>
</dbReference>
<evidence type="ECO:0000313" key="2">
    <source>
        <dbReference type="Proteomes" id="UP000827609"/>
    </source>
</evidence>
<reference evidence="1" key="1">
    <citation type="submission" date="2021-06" db="EMBL/GenBank/DDBJ databases">
        <title>Complete genome sequence of Erwinia phage pEa_SNUABM_7.</title>
        <authorList>
            <person name="Kim S.G."/>
            <person name="Park S.C."/>
        </authorList>
    </citation>
    <scope>NUCLEOTIDE SEQUENCE</scope>
</reference>
<name>A0AAE7WSC1_9CAUD</name>
<proteinExistence type="predicted"/>
<gene>
    <name evidence="1" type="ORF">pEaSNUABM7_00169</name>
</gene>
<organism evidence="1 2">
    <name type="scientific">Erwinia phage pEa_SNUABM_7</name>
    <dbReference type="NCBI Taxonomy" id="2866695"/>
    <lineage>
        <taxon>Viruses</taxon>
        <taxon>Duplodnaviria</taxon>
        <taxon>Heunggongvirae</taxon>
        <taxon>Uroviricota</taxon>
        <taxon>Caudoviricetes</taxon>
        <taxon>Snuvirus</taxon>
        <taxon>Snuvirus SNUABM7</taxon>
    </lineage>
</organism>
<protein>
    <submittedName>
        <fullName evidence="1">Uncharacterized protein</fullName>
    </submittedName>
</protein>
<sequence>MLLKELNALLNKHGAVLKLPAFRSEVSASGGNLQWLHKNLKRNPECPARITELLAKPISELTRP</sequence>
<accession>A0AAE7WSC1</accession>
<evidence type="ECO:0000313" key="1">
    <source>
        <dbReference type="EMBL" id="QYW04837.1"/>
    </source>
</evidence>